<reference evidence="1 2" key="1">
    <citation type="submission" date="2024-10" db="EMBL/GenBank/DDBJ databases">
        <title>The Natural Products Discovery Center: Release of the First 8490 Sequenced Strains for Exploring Actinobacteria Biosynthetic Diversity.</title>
        <authorList>
            <person name="Kalkreuter E."/>
            <person name="Kautsar S.A."/>
            <person name="Yang D."/>
            <person name="Bader C.D."/>
            <person name="Teijaro C.N."/>
            <person name="Fluegel L."/>
            <person name="Davis C.M."/>
            <person name="Simpson J.R."/>
            <person name="Lauterbach L."/>
            <person name="Steele A.D."/>
            <person name="Gui C."/>
            <person name="Meng S."/>
            <person name="Li G."/>
            <person name="Viehrig K."/>
            <person name="Ye F."/>
            <person name="Su P."/>
            <person name="Kiefer A.F."/>
            <person name="Nichols A."/>
            <person name="Cepeda A.J."/>
            <person name="Yan W."/>
            <person name="Fan B."/>
            <person name="Jiang Y."/>
            <person name="Adhikari A."/>
            <person name="Zheng C.-J."/>
            <person name="Schuster L."/>
            <person name="Cowan T.M."/>
            <person name="Smanski M.J."/>
            <person name="Chevrette M.G."/>
            <person name="De Carvalho L.P.S."/>
            <person name="Shen B."/>
        </authorList>
    </citation>
    <scope>NUCLEOTIDE SEQUENCE [LARGE SCALE GENOMIC DNA]</scope>
    <source>
        <strain evidence="1 2">NPDC050545</strain>
    </source>
</reference>
<sequence>MTRRRTPRRSVIRLTTSQEARATCHPYPYRSPVLALDCGATTVLLTSDAAPTAADLAFAQQFAAAATRYALAVESRVHSTKEIAA</sequence>
<proteinExistence type="predicted"/>
<dbReference type="Proteomes" id="UP001612741">
    <property type="component" value="Unassembled WGS sequence"/>
</dbReference>
<evidence type="ECO:0000313" key="1">
    <source>
        <dbReference type="EMBL" id="MFI6502021.1"/>
    </source>
</evidence>
<accession>A0ABW7Z1H8</accession>
<gene>
    <name evidence="1" type="ORF">ACIBG2_31895</name>
</gene>
<name>A0ABW7Z1H8_9ACTN</name>
<keyword evidence="2" id="KW-1185">Reference proteome</keyword>
<evidence type="ECO:0000313" key="2">
    <source>
        <dbReference type="Proteomes" id="UP001612741"/>
    </source>
</evidence>
<comment type="caution">
    <text evidence="1">The sequence shown here is derived from an EMBL/GenBank/DDBJ whole genome shotgun (WGS) entry which is preliminary data.</text>
</comment>
<protein>
    <submittedName>
        <fullName evidence="1">Uncharacterized protein</fullName>
    </submittedName>
</protein>
<organism evidence="1 2">
    <name type="scientific">Nonomuraea typhae</name>
    <dbReference type="NCBI Taxonomy" id="2603600"/>
    <lineage>
        <taxon>Bacteria</taxon>
        <taxon>Bacillati</taxon>
        <taxon>Actinomycetota</taxon>
        <taxon>Actinomycetes</taxon>
        <taxon>Streptosporangiales</taxon>
        <taxon>Streptosporangiaceae</taxon>
        <taxon>Nonomuraea</taxon>
    </lineage>
</organism>
<dbReference type="EMBL" id="JBITGY010000009">
    <property type="protein sequence ID" value="MFI6502021.1"/>
    <property type="molecule type" value="Genomic_DNA"/>
</dbReference>
<dbReference type="RefSeq" id="WP_397086989.1">
    <property type="nucleotide sequence ID" value="NZ_JBITGY010000009.1"/>
</dbReference>